<protein>
    <submittedName>
        <fullName evidence="8">Enoyl-CoA hydratase</fullName>
    </submittedName>
</protein>
<evidence type="ECO:0000313" key="8">
    <source>
        <dbReference type="EMBL" id="GGL10012.1"/>
    </source>
</evidence>
<dbReference type="GO" id="GO:0004300">
    <property type="term" value="F:enoyl-CoA hydratase activity"/>
    <property type="evidence" value="ECO:0007669"/>
    <property type="project" value="UniProtKB-EC"/>
</dbReference>
<dbReference type="InterPro" id="IPR018376">
    <property type="entry name" value="Enoyl-CoA_hyd/isom_CS"/>
</dbReference>
<proteinExistence type="inferred from homology"/>
<name>A0A917RJS4_9NOCA</name>
<gene>
    <name evidence="8" type="ORF">GCM10011588_25510</name>
</gene>
<dbReference type="RefSeq" id="WP_063916489.1">
    <property type="nucleotide sequence ID" value="NZ_BMMH01000004.1"/>
</dbReference>
<comment type="similarity">
    <text evidence="2 7">Belongs to the enoyl-CoA hydratase/isomerase family.</text>
</comment>
<dbReference type="PANTHER" id="PTHR11941:SF130">
    <property type="entry name" value="ENOYL-COA HYDRATASE ECHA12-RELATED"/>
    <property type="match status" value="1"/>
</dbReference>
<dbReference type="GO" id="GO:0006635">
    <property type="term" value="P:fatty acid beta-oxidation"/>
    <property type="evidence" value="ECO:0007669"/>
    <property type="project" value="TreeGrafter"/>
</dbReference>
<dbReference type="Proteomes" id="UP000638263">
    <property type="component" value="Unassembled WGS sequence"/>
</dbReference>
<evidence type="ECO:0000313" key="9">
    <source>
        <dbReference type="Proteomes" id="UP000638263"/>
    </source>
</evidence>
<dbReference type="Pfam" id="PF00378">
    <property type="entry name" value="ECH_1"/>
    <property type="match status" value="1"/>
</dbReference>
<reference evidence="8" key="2">
    <citation type="submission" date="2020-09" db="EMBL/GenBank/DDBJ databases">
        <authorList>
            <person name="Sun Q."/>
            <person name="Zhou Y."/>
        </authorList>
    </citation>
    <scope>NUCLEOTIDE SEQUENCE</scope>
    <source>
        <strain evidence="8">CGMCC 4.3508</strain>
    </source>
</reference>
<comment type="caution">
    <text evidence="8">The sequence shown here is derived from an EMBL/GenBank/DDBJ whole genome shotgun (WGS) entry which is preliminary data.</text>
</comment>
<evidence type="ECO:0000256" key="6">
    <source>
        <dbReference type="ARBA" id="ARBA00023717"/>
    </source>
</evidence>
<comment type="catalytic activity">
    <reaction evidence="6">
        <text>a 4-saturated-(3S)-3-hydroxyacyl-CoA = a (3E)-enoyl-CoA + H2O</text>
        <dbReference type="Rhea" id="RHEA:20724"/>
        <dbReference type="ChEBI" id="CHEBI:15377"/>
        <dbReference type="ChEBI" id="CHEBI:58521"/>
        <dbReference type="ChEBI" id="CHEBI:137480"/>
        <dbReference type="EC" id="4.2.1.17"/>
    </reaction>
</comment>
<reference evidence="8" key="1">
    <citation type="journal article" date="2014" name="Int. J. Syst. Evol. Microbiol.">
        <title>Complete genome sequence of Corynebacterium casei LMG S-19264T (=DSM 44701T), isolated from a smear-ripened cheese.</title>
        <authorList>
            <consortium name="US DOE Joint Genome Institute (JGI-PGF)"/>
            <person name="Walter F."/>
            <person name="Albersmeier A."/>
            <person name="Kalinowski J."/>
            <person name="Ruckert C."/>
        </authorList>
    </citation>
    <scope>NUCLEOTIDE SEQUENCE</scope>
    <source>
        <strain evidence="8">CGMCC 4.3508</strain>
    </source>
</reference>
<evidence type="ECO:0000256" key="5">
    <source>
        <dbReference type="ARBA" id="ARBA00023709"/>
    </source>
</evidence>
<dbReference type="PANTHER" id="PTHR11941">
    <property type="entry name" value="ENOYL-COA HYDRATASE-RELATED"/>
    <property type="match status" value="1"/>
</dbReference>
<sequence length="269" mass="28192">MSGPAEAGDLLVDRPAAGIARITLNRPERLNAMTTGLLDRLVRALDEIAGAGTARVVVVTGAGRGFCAGFDLDEVAETRDQGIPGLLARQERWADAVRHVVELPIPVIAAIDGPAVGAGMSLALAADLRVATERASMAAAFVKIGLSGADLGLSWSLPRLVGAGLAADLMLTGRRIDAAEALRVGLINRLCAPDELWTTAARLGGEIAANSPFGVRLTKQALRYGVDAPGWSAAVEFENRNQLLASRTADMAEALTAVREKRAPIFENR</sequence>
<keyword evidence="4" id="KW-0456">Lyase</keyword>
<dbReference type="CDD" id="cd06558">
    <property type="entry name" value="crotonase-like"/>
    <property type="match status" value="1"/>
</dbReference>
<evidence type="ECO:0000256" key="3">
    <source>
        <dbReference type="ARBA" id="ARBA00022832"/>
    </source>
</evidence>
<dbReference type="PROSITE" id="PS00166">
    <property type="entry name" value="ENOYL_COA_HYDRATASE"/>
    <property type="match status" value="1"/>
</dbReference>
<dbReference type="AlphaFoldDB" id="A0A917RJS4"/>
<organism evidence="8 9">
    <name type="scientific">Nocardia jinanensis</name>
    <dbReference type="NCBI Taxonomy" id="382504"/>
    <lineage>
        <taxon>Bacteria</taxon>
        <taxon>Bacillati</taxon>
        <taxon>Actinomycetota</taxon>
        <taxon>Actinomycetes</taxon>
        <taxon>Mycobacteriales</taxon>
        <taxon>Nocardiaceae</taxon>
        <taxon>Nocardia</taxon>
    </lineage>
</organism>
<comment type="catalytic activity">
    <reaction evidence="5">
        <text>a (3S)-3-hydroxyacyl-CoA = a (2E)-enoyl-CoA + H2O</text>
        <dbReference type="Rhea" id="RHEA:16105"/>
        <dbReference type="ChEBI" id="CHEBI:15377"/>
        <dbReference type="ChEBI" id="CHEBI:57318"/>
        <dbReference type="ChEBI" id="CHEBI:58856"/>
        <dbReference type="EC" id="4.2.1.17"/>
    </reaction>
</comment>
<comment type="function">
    <text evidence="1">Could possibly oxidize fatty acids using specific components.</text>
</comment>
<dbReference type="InterPro" id="IPR014748">
    <property type="entry name" value="Enoyl-CoA_hydra_C"/>
</dbReference>
<keyword evidence="9" id="KW-1185">Reference proteome</keyword>
<keyword evidence="3" id="KW-0276">Fatty acid metabolism</keyword>
<keyword evidence="3" id="KW-0443">Lipid metabolism</keyword>
<dbReference type="EMBL" id="BMMH01000004">
    <property type="protein sequence ID" value="GGL10012.1"/>
    <property type="molecule type" value="Genomic_DNA"/>
</dbReference>
<dbReference type="InterPro" id="IPR029045">
    <property type="entry name" value="ClpP/crotonase-like_dom_sf"/>
</dbReference>
<evidence type="ECO:0000256" key="4">
    <source>
        <dbReference type="ARBA" id="ARBA00023239"/>
    </source>
</evidence>
<evidence type="ECO:0000256" key="2">
    <source>
        <dbReference type="ARBA" id="ARBA00005254"/>
    </source>
</evidence>
<accession>A0A917RJS4</accession>
<dbReference type="Gene3D" id="3.90.226.10">
    <property type="entry name" value="2-enoyl-CoA Hydratase, Chain A, domain 1"/>
    <property type="match status" value="1"/>
</dbReference>
<evidence type="ECO:0000256" key="7">
    <source>
        <dbReference type="RuleBase" id="RU003707"/>
    </source>
</evidence>
<dbReference type="SUPFAM" id="SSF52096">
    <property type="entry name" value="ClpP/crotonase"/>
    <property type="match status" value="1"/>
</dbReference>
<dbReference type="InterPro" id="IPR001753">
    <property type="entry name" value="Enoyl-CoA_hydra/iso"/>
</dbReference>
<dbReference type="Gene3D" id="1.10.12.10">
    <property type="entry name" value="Lyase 2-enoyl-coa Hydratase, Chain A, domain 2"/>
    <property type="match status" value="1"/>
</dbReference>
<evidence type="ECO:0000256" key="1">
    <source>
        <dbReference type="ARBA" id="ARBA00002994"/>
    </source>
</evidence>